<dbReference type="InterPro" id="IPR003795">
    <property type="entry name" value="DUF192"/>
</dbReference>
<dbReference type="Proteomes" id="UP000313395">
    <property type="component" value="Unassembled WGS sequence"/>
</dbReference>
<dbReference type="Pfam" id="PF02643">
    <property type="entry name" value="DUF192"/>
    <property type="match status" value="1"/>
</dbReference>
<keyword evidence="2" id="KW-1185">Reference proteome</keyword>
<evidence type="ECO:0000313" key="1">
    <source>
        <dbReference type="EMBL" id="TNV69861.1"/>
    </source>
</evidence>
<sequence length="114" mass="12799">MGKIINMRTNEIILDDLQTADTFLTRFRGLMGVKAIAKNMGLRIAPCNSVHCFFMRFPIDVIFLDKQNQVIHIQKNMKPGSISPIIKKAKSVIEANADTLSTVLDLGDKLAFYD</sequence>
<dbReference type="EMBL" id="VENO01000001">
    <property type="protein sequence ID" value="TNV69861.1"/>
    <property type="molecule type" value="Genomic_DNA"/>
</dbReference>
<proteinExistence type="predicted"/>
<gene>
    <name evidence="1" type="ORF">FHK04_01075</name>
</gene>
<protein>
    <submittedName>
        <fullName evidence="1">DUF192 domain-containing protein</fullName>
    </submittedName>
</protein>
<dbReference type="InterPro" id="IPR038695">
    <property type="entry name" value="Saro_0823-like_sf"/>
</dbReference>
<dbReference type="Gene3D" id="2.60.120.1140">
    <property type="entry name" value="Protein of unknown function DUF192"/>
    <property type="match status" value="1"/>
</dbReference>
<reference evidence="1 2" key="1">
    <citation type="submission" date="2019-06" db="EMBL/GenBank/DDBJ databases">
        <title>Description Trichococcus psychrophilus sp. nov., isolated from a cold spring, by genomic and phenotypic analyses.</title>
        <authorList>
            <person name="Zakharyuk A."/>
        </authorList>
    </citation>
    <scope>NUCLEOTIDE SEQUENCE [LARGE SCALE GENOMIC DNA]</scope>
    <source>
        <strain evidence="1 2">SKBG</strain>
    </source>
</reference>
<comment type="caution">
    <text evidence="1">The sequence shown here is derived from an EMBL/GenBank/DDBJ whole genome shotgun (WGS) entry which is preliminary data.</text>
</comment>
<evidence type="ECO:0000313" key="2">
    <source>
        <dbReference type="Proteomes" id="UP000313395"/>
    </source>
</evidence>
<organism evidence="1 2">
    <name type="scientific">Trichococcus shcherbakoviae subsp. psychrophilus</name>
    <dbReference type="NCBI Taxonomy" id="2585775"/>
    <lineage>
        <taxon>Bacteria</taxon>
        <taxon>Bacillati</taxon>
        <taxon>Bacillota</taxon>
        <taxon>Bacilli</taxon>
        <taxon>Lactobacillales</taxon>
        <taxon>Carnobacteriaceae</taxon>
        <taxon>Trichococcus</taxon>
    </lineage>
</organism>
<dbReference type="AlphaFoldDB" id="A0A5C5EBD6"/>
<accession>A0A5C5EBD6</accession>
<name>A0A5C5EBD6_9LACT</name>
<dbReference type="RefSeq" id="WP_140185194.1">
    <property type="nucleotide sequence ID" value="NZ_VENO01000001.1"/>
</dbReference>